<dbReference type="InterPro" id="IPR032710">
    <property type="entry name" value="NTF2-like_dom_sf"/>
</dbReference>
<name>A0A927EFR7_9HYPH</name>
<dbReference type="EMBL" id="JACXWY010000024">
    <property type="protein sequence ID" value="MBD3848851.1"/>
    <property type="molecule type" value="Genomic_DNA"/>
</dbReference>
<feature type="domain" description="SnoaL-like" evidence="1">
    <location>
        <begin position="24"/>
        <end position="119"/>
    </location>
</feature>
<accession>A0A927EFR7</accession>
<sequence length="137" mass="15354">MDSSRIVSSVGTRQEEANKATSIAFYEAALNEHNFEKALQYIGPTYTQHNPNASDDIAGFAGFLAFLRENHPLSRGIIKRIWADGDYVILHVLERRHPDDRGDAVVDIFRLDAGKIVEHWDVTQPIPETLAHANGMI</sequence>
<keyword evidence="3" id="KW-1185">Reference proteome</keyword>
<evidence type="ECO:0000259" key="1">
    <source>
        <dbReference type="Pfam" id="PF12680"/>
    </source>
</evidence>
<dbReference type="InterPro" id="IPR037401">
    <property type="entry name" value="SnoaL-like"/>
</dbReference>
<reference evidence="2" key="1">
    <citation type="submission" date="2020-09" db="EMBL/GenBank/DDBJ databases">
        <title>Bosea spartocytisi sp. nov. a root nodule endophyte of Spartocytisus supranubius in the high mountain ecosystem fo the Teide National Park (Canary Islands, Spain).</title>
        <authorList>
            <person name="Pulido-Suarez L."/>
            <person name="Peix A."/>
            <person name="Igual J.M."/>
            <person name="Socas-Perez N."/>
            <person name="Velazquez E."/>
            <person name="Flores-Felix J.D."/>
            <person name="Leon-Barrios M."/>
        </authorList>
    </citation>
    <scope>NUCLEOTIDE SEQUENCE</scope>
    <source>
        <strain evidence="2">SSUT16</strain>
    </source>
</reference>
<gene>
    <name evidence="2" type="ORF">IED13_24400</name>
</gene>
<comment type="caution">
    <text evidence="2">The sequence shown here is derived from an EMBL/GenBank/DDBJ whole genome shotgun (WGS) entry which is preliminary data.</text>
</comment>
<dbReference type="Proteomes" id="UP000619295">
    <property type="component" value="Unassembled WGS sequence"/>
</dbReference>
<dbReference type="AlphaFoldDB" id="A0A927EFR7"/>
<organism evidence="2 3">
    <name type="scientific">Bosea spartocytisi</name>
    <dbReference type="NCBI Taxonomy" id="2773451"/>
    <lineage>
        <taxon>Bacteria</taxon>
        <taxon>Pseudomonadati</taxon>
        <taxon>Pseudomonadota</taxon>
        <taxon>Alphaproteobacteria</taxon>
        <taxon>Hyphomicrobiales</taxon>
        <taxon>Boseaceae</taxon>
        <taxon>Bosea</taxon>
    </lineage>
</organism>
<dbReference type="Pfam" id="PF12680">
    <property type="entry name" value="SnoaL_2"/>
    <property type="match status" value="1"/>
</dbReference>
<protein>
    <submittedName>
        <fullName evidence="2">Nuclear transport factor 2 family protein</fullName>
    </submittedName>
</protein>
<evidence type="ECO:0000313" key="2">
    <source>
        <dbReference type="EMBL" id="MBD3848851.1"/>
    </source>
</evidence>
<evidence type="ECO:0000313" key="3">
    <source>
        <dbReference type="Proteomes" id="UP000619295"/>
    </source>
</evidence>
<proteinExistence type="predicted"/>
<dbReference type="Gene3D" id="3.10.450.50">
    <property type="match status" value="1"/>
</dbReference>
<dbReference type="SUPFAM" id="SSF54427">
    <property type="entry name" value="NTF2-like"/>
    <property type="match status" value="1"/>
</dbReference>